<comment type="caution">
    <text evidence="8">The sequence shown here is derived from an EMBL/GenBank/DDBJ whole genome shotgun (WGS) entry which is preliminary data.</text>
</comment>
<dbReference type="Proteomes" id="UP001595816">
    <property type="component" value="Unassembled WGS sequence"/>
</dbReference>
<evidence type="ECO:0000259" key="7">
    <source>
        <dbReference type="PROSITE" id="PS50847"/>
    </source>
</evidence>
<organism evidence="8 9">
    <name type="scientific">Hamadaea flava</name>
    <dbReference type="NCBI Taxonomy" id="1742688"/>
    <lineage>
        <taxon>Bacteria</taxon>
        <taxon>Bacillati</taxon>
        <taxon>Actinomycetota</taxon>
        <taxon>Actinomycetes</taxon>
        <taxon>Micromonosporales</taxon>
        <taxon>Micromonosporaceae</taxon>
        <taxon>Hamadaea</taxon>
    </lineage>
</organism>
<evidence type="ECO:0000256" key="6">
    <source>
        <dbReference type="SAM" id="Phobius"/>
    </source>
</evidence>
<evidence type="ECO:0000256" key="5">
    <source>
        <dbReference type="SAM" id="MobiDB-lite"/>
    </source>
</evidence>
<gene>
    <name evidence="8" type="ORF">ACFOZ4_13395</name>
</gene>
<dbReference type="PROSITE" id="PS50847">
    <property type="entry name" value="GRAM_POS_ANCHORING"/>
    <property type="match status" value="1"/>
</dbReference>
<accession>A0ABV8LMM3</accession>
<protein>
    <submittedName>
        <fullName evidence="8">LPXTG cell wall anchor domain-containing protein</fullName>
    </submittedName>
</protein>
<reference evidence="9" key="1">
    <citation type="journal article" date="2019" name="Int. J. Syst. Evol. Microbiol.">
        <title>The Global Catalogue of Microorganisms (GCM) 10K type strain sequencing project: providing services to taxonomists for standard genome sequencing and annotation.</title>
        <authorList>
            <consortium name="The Broad Institute Genomics Platform"/>
            <consortium name="The Broad Institute Genome Sequencing Center for Infectious Disease"/>
            <person name="Wu L."/>
            <person name="Ma J."/>
        </authorList>
    </citation>
    <scope>NUCLEOTIDE SEQUENCE [LARGE SCALE GENOMIC DNA]</scope>
    <source>
        <strain evidence="9">CGMCC 4.7289</strain>
    </source>
</reference>
<evidence type="ECO:0000313" key="9">
    <source>
        <dbReference type="Proteomes" id="UP001595816"/>
    </source>
</evidence>
<keyword evidence="9" id="KW-1185">Reference proteome</keyword>
<evidence type="ECO:0000256" key="4">
    <source>
        <dbReference type="ARBA" id="ARBA00023088"/>
    </source>
</evidence>
<keyword evidence="6" id="KW-0472">Membrane</keyword>
<sequence length="323" mass="32532">MGVPLVLAVVGTVTLGVGVFAASVKDSQIPTTAKAFKTHQCDGFGTLSDSQDGWHFVVPDKQGDGFTSLTLTFSTSGGTVTAGPITSTDPAAPNTGTGWKGWLDAAGKKQQYKHAYVITTAGWQLTAATADLANEAKDATFNLSHTCPGTPVKPSPSASPSTSPSRSTSPSPEVSESPSASPSASVTESPSPSESPSVSTSPSPEVSESPSTSTSPSPEVSESPSTSPSAEVSESPSASTSPSPEVSESPSPSVTVSESTSPSPKASESTSPVTSPTPSPTTIEMLPTTGSSFSSILIVAGSLLLLGGGLMMVATRRRLVEIE</sequence>
<keyword evidence="2" id="KW-0964">Secreted</keyword>
<dbReference type="Pfam" id="PF00746">
    <property type="entry name" value="Gram_pos_anchor"/>
    <property type="match status" value="1"/>
</dbReference>
<feature type="region of interest" description="Disordered" evidence="5">
    <location>
        <begin position="144"/>
        <end position="286"/>
    </location>
</feature>
<evidence type="ECO:0000256" key="2">
    <source>
        <dbReference type="ARBA" id="ARBA00022525"/>
    </source>
</evidence>
<dbReference type="RefSeq" id="WP_382189797.1">
    <property type="nucleotide sequence ID" value="NZ_JBHSAY010000006.1"/>
</dbReference>
<keyword evidence="4" id="KW-0572">Peptidoglycan-anchor</keyword>
<feature type="compositionally biased region" description="Low complexity" evidence="5">
    <location>
        <begin position="155"/>
        <end position="282"/>
    </location>
</feature>
<keyword evidence="6" id="KW-0812">Transmembrane</keyword>
<feature type="transmembrane region" description="Helical" evidence="6">
    <location>
        <begin position="293"/>
        <end position="314"/>
    </location>
</feature>
<name>A0ABV8LMM3_9ACTN</name>
<evidence type="ECO:0000256" key="3">
    <source>
        <dbReference type="ARBA" id="ARBA00022729"/>
    </source>
</evidence>
<feature type="domain" description="Gram-positive cocci surface proteins LPxTG" evidence="7">
    <location>
        <begin position="286"/>
        <end position="323"/>
    </location>
</feature>
<evidence type="ECO:0000313" key="8">
    <source>
        <dbReference type="EMBL" id="MFC4131600.1"/>
    </source>
</evidence>
<keyword evidence="1" id="KW-0134">Cell wall</keyword>
<evidence type="ECO:0000256" key="1">
    <source>
        <dbReference type="ARBA" id="ARBA00022512"/>
    </source>
</evidence>
<keyword evidence="3" id="KW-0732">Signal</keyword>
<dbReference type="NCBIfam" id="TIGR01167">
    <property type="entry name" value="LPXTG_anchor"/>
    <property type="match status" value="1"/>
</dbReference>
<keyword evidence="6" id="KW-1133">Transmembrane helix</keyword>
<proteinExistence type="predicted"/>
<dbReference type="InterPro" id="IPR019931">
    <property type="entry name" value="LPXTG_anchor"/>
</dbReference>
<dbReference type="EMBL" id="JBHSAY010000006">
    <property type="protein sequence ID" value="MFC4131600.1"/>
    <property type="molecule type" value="Genomic_DNA"/>
</dbReference>